<dbReference type="InterPro" id="IPR006121">
    <property type="entry name" value="HMA_dom"/>
</dbReference>
<dbReference type="Pfam" id="PF00403">
    <property type="entry name" value="HMA"/>
    <property type="match status" value="1"/>
</dbReference>
<feature type="non-terminal residue" evidence="2">
    <location>
        <position position="119"/>
    </location>
</feature>
<dbReference type="GO" id="GO:0046872">
    <property type="term" value="F:metal ion binding"/>
    <property type="evidence" value="ECO:0007669"/>
    <property type="project" value="InterPro"/>
</dbReference>
<reference evidence="2" key="1">
    <citation type="submission" date="2018-05" db="EMBL/GenBank/DDBJ databases">
        <authorList>
            <person name="Lanie J.A."/>
            <person name="Ng W.-L."/>
            <person name="Kazmierczak K.M."/>
            <person name="Andrzejewski T.M."/>
            <person name="Davidsen T.M."/>
            <person name="Wayne K.J."/>
            <person name="Tettelin H."/>
            <person name="Glass J.I."/>
            <person name="Rusch D."/>
            <person name="Podicherti R."/>
            <person name="Tsui H.-C.T."/>
            <person name="Winkler M.E."/>
        </authorList>
    </citation>
    <scope>NUCLEOTIDE SEQUENCE</scope>
</reference>
<dbReference type="Gene3D" id="3.30.70.100">
    <property type="match status" value="1"/>
</dbReference>
<dbReference type="PROSITE" id="PS50846">
    <property type="entry name" value="HMA_2"/>
    <property type="match status" value="1"/>
</dbReference>
<dbReference type="CDD" id="cd00371">
    <property type="entry name" value="HMA"/>
    <property type="match status" value="1"/>
</dbReference>
<dbReference type="EMBL" id="UINC01111626">
    <property type="protein sequence ID" value="SVC79979.1"/>
    <property type="molecule type" value="Genomic_DNA"/>
</dbReference>
<sequence length="119" mass="12810">MKLLLHIFIFSLIAGCSAPGAFSGSDRSNIAAVKIELPTVQCGMCQQIITEGLMATDGVQTAYVNLNEEKVLVKYDKTKIAITDLDQTITKLGYQAGDVPADAEAYNNLPGCCKLPQDR</sequence>
<evidence type="ECO:0000313" key="2">
    <source>
        <dbReference type="EMBL" id="SVC79979.1"/>
    </source>
</evidence>
<organism evidence="2">
    <name type="scientific">marine metagenome</name>
    <dbReference type="NCBI Taxonomy" id="408172"/>
    <lineage>
        <taxon>unclassified sequences</taxon>
        <taxon>metagenomes</taxon>
        <taxon>ecological metagenomes</taxon>
    </lineage>
</organism>
<name>A0A382Q349_9ZZZZ</name>
<dbReference type="AlphaFoldDB" id="A0A382Q349"/>
<protein>
    <recommendedName>
        <fullName evidence="1">HMA domain-containing protein</fullName>
    </recommendedName>
</protein>
<dbReference type="PROSITE" id="PS51257">
    <property type="entry name" value="PROKAR_LIPOPROTEIN"/>
    <property type="match status" value="1"/>
</dbReference>
<gene>
    <name evidence="2" type="ORF">METZ01_LOCUS332833</name>
</gene>
<dbReference type="InterPro" id="IPR036163">
    <property type="entry name" value="HMA_dom_sf"/>
</dbReference>
<feature type="domain" description="HMA" evidence="1">
    <location>
        <begin position="29"/>
        <end position="97"/>
    </location>
</feature>
<accession>A0A382Q349</accession>
<proteinExistence type="predicted"/>
<evidence type="ECO:0000259" key="1">
    <source>
        <dbReference type="PROSITE" id="PS50846"/>
    </source>
</evidence>
<dbReference type="SUPFAM" id="SSF55008">
    <property type="entry name" value="HMA, heavy metal-associated domain"/>
    <property type="match status" value="1"/>
</dbReference>